<evidence type="ECO:0000256" key="11">
    <source>
        <dbReference type="PROSITE-ProRule" id="PRU00175"/>
    </source>
</evidence>
<feature type="compositionally biased region" description="Low complexity" evidence="12">
    <location>
        <begin position="39"/>
        <end position="55"/>
    </location>
</feature>
<feature type="compositionally biased region" description="Low complexity" evidence="12">
    <location>
        <begin position="293"/>
        <end position="308"/>
    </location>
</feature>
<dbReference type="GO" id="GO:0005634">
    <property type="term" value="C:nucleus"/>
    <property type="evidence" value="ECO:0007669"/>
    <property type="project" value="UniProtKB-SubCell"/>
</dbReference>
<keyword evidence="7 11" id="KW-0863">Zinc-finger</keyword>
<evidence type="ECO:0000259" key="13">
    <source>
        <dbReference type="PROSITE" id="PS50089"/>
    </source>
</evidence>
<dbReference type="InterPro" id="IPR051657">
    <property type="entry name" value="RNF168/RNF169_E3_ubiq-ligase"/>
</dbReference>
<keyword evidence="8" id="KW-0833">Ubl conjugation pathway</keyword>
<evidence type="ECO:0000256" key="12">
    <source>
        <dbReference type="SAM" id="MobiDB-lite"/>
    </source>
</evidence>
<evidence type="ECO:0000256" key="6">
    <source>
        <dbReference type="ARBA" id="ARBA00022763"/>
    </source>
</evidence>
<comment type="subcellular location">
    <subcellularLocation>
        <location evidence="2">Nucleus</location>
    </subcellularLocation>
</comment>
<dbReference type="EMBL" id="NIVC01002478">
    <property type="protein sequence ID" value="PAA57517.1"/>
    <property type="molecule type" value="Genomic_DNA"/>
</dbReference>
<evidence type="ECO:0000256" key="5">
    <source>
        <dbReference type="ARBA" id="ARBA00022723"/>
    </source>
</evidence>
<sequence length="500" mass="52522">MVKSRKRKQQTATGSSSDLADSEQPAAKRLAKEQQQADSNNNEDSSNSSSNLPSNQTEAAAASGDIEDDTCPICVSILTKPVRLPCGHVLCLECLQASTASWSALVCPMCRKRIGVWLRRRAKDPEALVDAKLWSAVQNRHPDYCRARLAGMSAHEAEASIAAAVGLRPSGVGDGAGGGGGNDIDENWEVEMLPPPPAPPRQIAAPGELRTEWRAALDEHDRELLAERVAEEAASGALIRRLQSEERLAKRRTWLDDFLAKGGVASGNRARNGADNQNLAFSQAGSLTGARNGTGSTNSSSGFNAGTGSVTGTGSINKTGSVTGAGSINKTELLSVTVSEDEPEDDRTLMENRAGSRSLIETGSFSANKLWPPQPRSSPQPQSRPKPQPALIRRKSSSDAPSSKRRSATTPTPGRSRQAVAATASSSQPKPASPFAIAAAVAAAKKAASEAAAATAFSEDLPMGADSDVSQEEADRRLALRLQRQFDLESGVSAGGRLAN</sequence>
<keyword evidence="6" id="KW-0227">DNA damage</keyword>
<protein>
    <recommendedName>
        <fullName evidence="3">RING-type E3 ubiquitin transferase</fullName>
        <ecNumber evidence="3">2.3.2.27</ecNumber>
    </recommendedName>
</protein>
<dbReference type="PANTHER" id="PTHR23328">
    <property type="entry name" value="RING-TYPE DOMAIN-CONTAINING PROTEIN"/>
    <property type="match status" value="1"/>
</dbReference>
<reference evidence="14 15" key="1">
    <citation type="submission" date="2017-06" db="EMBL/GenBank/DDBJ databases">
        <title>A platform for efficient transgenesis in Macrostomum lignano, a flatworm model organism for stem cell research.</title>
        <authorList>
            <person name="Berezikov E."/>
        </authorList>
    </citation>
    <scope>NUCLEOTIDE SEQUENCE [LARGE SCALE GENOMIC DNA]</scope>
    <source>
        <strain evidence="14">DV1</strain>
        <tissue evidence="14">Whole organism</tissue>
    </source>
</reference>
<dbReference type="GO" id="GO:0008270">
    <property type="term" value="F:zinc ion binding"/>
    <property type="evidence" value="ECO:0007669"/>
    <property type="project" value="UniProtKB-KW"/>
</dbReference>
<evidence type="ECO:0000256" key="1">
    <source>
        <dbReference type="ARBA" id="ARBA00000900"/>
    </source>
</evidence>
<dbReference type="SMART" id="SM00184">
    <property type="entry name" value="RING"/>
    <property type="match status" value="1"/>
</dbReference>
<feature type="compositionally biased region" description="Polar residues" evidence="12">
    <location>
        <begin position="10"/>
        <end position="19"/>
    </location>
</feature>
<evidence type="ECO:0000256" key="10">
    <source>
        <dbReference type="ARBA" id="ARBA00023242"/>
    </source>
</evidence>
<evidence type="ECO:0000256" key="3">
    <source>
        <dbReference type="ARBA" id="ARBA00012483"/>
    </source>
</evidence>
<dbReference type="Gene3D" id="3.30.40.10">
    <property type="entry name" value="Zinc/RING finger domain, C3HC4 (zinc finger)"/>
    <property type="match status" value="1"/>
</dbReference>
<feature type="domain" description="RING-type" evidence="13">
    <location>
        <begin position="71"/>
        <end position="111"/>
    </location>
</feature>
<evidence type="ECO:0000256" key="8">
    <source>
        <dbReference type="ARBA" id="ARBA00022786"/>
    </source>
</evidence>
<keyword evidence="9" id="KW-0862">Zinc</keyword>
<name>A0A267E9G1_9PLAT</name>
<proteinExistence type="predicted"/>
<gene>
    <name evidence="14" type="ORF">BOX15_Mlig012025g3</name>
</gene>
<dbReference type="PROSITE" id="PS50089">
    <property type="entry name" value="ZF_RING_2"/>
    <property type="match status" value="1"/>
</dbReference>
<accession>A0A267E9G1</accession>
<organism evidence="14 15">
    <name type="scientific">Macrostomum lignano</name>
    <dbReference type="NCBI Taxonomy" id="282301"/>
    <lineage>
        <taxon>Eukaryota</taxon>
        <taxon>Metazoa</taxon>
        <taxon>Spiralia</taxon>
        <taxon>Lophotrochozoa</taxon>
        <taxon>Platyhelminthes</taxon>
        <taxon>Rhabditophora</taxon>
        <taxon>Macrostomorpha</taxon>
        <taxon>Macrostomida</taxon>
        <taxon>Macrostomidae</taxon>
        <taxon>Macrostomum</taxon>
    </lineage>
</organism>
<comment type="catalytic activity">
    <reaction evidence="1">
        <text>S-ubiquitinyl-[E2 ubiquitin-conjugating enzyme]-L-cysteine + [acceptor protein]-L-lysine = [E2 ubiquitin-conjugating enzyme]-L-cysteine + N(6)-ubiquitinyl-[acceptor protein]-L-lysine.</text>
        <dbReference type="EC" id="2.3.2.27"/>
    </reaction>
</comment>
<feature type="compositionally biased region" description="Low complexity" evidence="12">
    <location>
        <begin position="448"/>
        <end position="458"/>
    </location>
</feature>
<dbReference type="OrthoDB" id="426657at2759"/>
<dbReference type="PROSITE" id="PS00518">
    <property type="entry name" value="ZF_RING_1"/>
    <property type="match status" value="1"/>
</dbReference>
<dbReference type="GO" id="GO:0006302">
    <property type="term" value="P:double-strand break repair"/>
    <property type="evidence" value="ECO:0007669"/>
    <property type="project" value="TreeGrafter"/>
</dbReference>
<feature type="region of interest" description="Disordered" evidence="12">
    <location>
        <begin position="333"/>
        <end position="432"/>
    </location>
</feature>
<dbReference type="InterPro" id="IPR017907">
    <property type="entry name" value="Znf_RING_CS"/>
</dbReference>
<dbReference type="Pfam" id="PF15227">
    <property type="entry name" value="zf-C3HC4_4"/>
    <property type="match status" value="1"/>
</dbReference>
<dbReference type="Proteomes" id="UP000215902">
    <property type="component" value="Unassembled WGS sequence"/>
</dbReference>
<dbReference type="PANTHER" id="PTHR23328:SF0">
    <property type="entry name" value="RING-TYPE DOMAIN-CONTAINING PROTEIN"/>
    <property type="match status" value="1"/>
</dbReference>
<dbReference type="InterPro" id="IPR013083">
    <property type="entry name" value="Znf_RING/FYVE/PHD"/>
</dbReference>
<dbReference type="CDD" id="cd22249">
    <property type="entry name" value="UDM1_RNF168_RNF169-like"/>
    <property type="match status" value="1"/>
</dbReference>
<dbReference type="EC" id="2.3.2.27" evidence="3"/>
<evidence type="ECO:0000256" key="9">
    <source>
        <dbReference type="ARBA" id="ARBA00022833"/>
    </source>
</evidence>
<dbReference type="AlphaFoldDB" id="A0A267E9G1"/>
<dbReference type="GO" id="GO:0061630">
    <property type="term" value="F:ubiquitin protein ligase activity"/>
    <property type="evidence" value="ECO:0007669"/>
    <property type="project" value="UniProtKB-EC"/>
</dbReference>
<keyword evidence="15" id="KW-1185">Reference proteome</keyword>
<dbReference type="GO" id="GO:0035861">
    <property type="term" value="C:site of double-strand break"/>
    <property type="evidence" value="ECO:0007669"/>
    <property type="project" value="TreeGrafter"/>
</dbReference>
<evidence type="ECO:0000313" key="15">
    <source>
        <dbReference type="Proteomes" id="UP000215902"/>
    </source>
</evidence>
<keyword evidence="5" id="KW-0479">Metal-binding</keyword>
<comment type="caution">
    <text evidence="14">The sequence shown here is derived from an EMBL/GenBank/DDBJ whole genome shotgun (WGS) entry which is preliminary data.</text>
</comment>
<feature type="region of interest" description="Disordered" evidence="12">
    <location>
        <begin position="448"/>
        <end position="472"/>
    </location>
</feature>
<dbReference type="STRING" id="282301.A0A267E9G1"/>
<evidence type="ECO:0000313" key="14">
    <source>
        <dbReference type="EMBL" id="PAA57517.1"/>
    </source>
</evidence>
<keyword evidence="4" id="KW-0808">Transferase</keyword>
<evidence type="ECO:0000256" key="4">
    <source>
        <dbReference type="ARBA" id="ARBA00022679"/>
    </source>
</evidence>
<feature type="compositionally biased region" description="Pro residues" evidence="12">
    <location>
        <begin position="372"/>
        <end position="388"/>
    </location>
</feature>
<feature type="region of interest" description="Disordered" evidence="12">
    <location>
        <begin position="286"/>
        <end position="313"/>
    </location>
</feature>
<dbReference type="InterPro" id="IPR001841">
    <property type="entry name" value="Znf_RING"/>
</dbReference>
<feature type="region of interest" description="Disordered" evidence="12">
    <location>
        <begin position="1"/>
        <end position="63"/>
    </location>
</feature>
<evidence type="ECO:0000256" key="2">
    <source>
        <dbReference type="ARBA" id="ARBA00004123"/>
    </source>
</evidence>
<evidence type="ECO:0000256" key="7">
    <source>
        <dbReference type="ARBA" id="ARBA00022771"/>
    </source>
</evidence>
<dbReference type="SUPFAM" id="SSF57850">
    <property type="entry name" value="RING/U-box"/>
    <property type="match status" value="1"/>
</dbReference>
<keyword evidence="10" id="KW-0539">Nucleus</keyword>
<dbReference type="GO" id="GO:0031491">
    <property type="term" value="F:nucleosome binding"/>
    <property type="evidence" value="ECO:0007669"/>
    <property type="project" value="TreeGrafter"/>
</dbReference>